<reference evidence="14 15" key="1">
    <citation type="submission" date="2024-06" db="EMBL/GenBank/DDBJ databases">
        <title>The Natural Products Discovery Center: Release of the First 8490 Sequenced Strains for Exploring Actinobacteria Biosynthetic Diversity.</title>
        <authorList>
            <person name="Kalkreuter E."/>
            <person name="Kautsar S.A."/>
            <person name="Yang D."/>
            <person name="Bader C.D."/>
            <person name="Teijaro C.N."/>
            <person name="Fluegel L."/>
            <person name="Davis C.M."/>
            <person name="Simpson J.R."/>
            <person name="Lauterbach L."/>
            <person name="Steele A.D."/>
            <person name="Gui C."/>
            <person name="Meng S."/>
            <person name="Li G."/>
            <person name="Viehrig K."/>
            <person name="Ye F."/>
            <person name="Su P."/>
            <person name="Kiefer A.F."/>
            <person name="Nichols A."/>
            <person name="Cepeda A.J."/>
            <person name="Yan W."/>
            <person name="Fan B."/>
            <person name="Jiang Y."/>
            <person name="Adhikari A."/>
            <person name="Zheng C.-J."/>
            <person name="Schuster L."/>
            <person name="Cowan T.M."/>
            <person name="Smanski M.J."/>
            <person name="Chevrette M.G."/>
            <person name="De Carvalho L.P.S."/>
            <person name="Shen B."/>
        </authorList>
    </citation>
    <scope>NUCLEOTIDE SEQUENCE [LARGE SCALE GENOMIC DNA]</scope>
    <source>
        <strain evidence="14 15">NPDC050100</strain>
    </source>
</reference>
<comment type="similarity">
    <text evidence="2">Belongs to the cytochrome c oxidase subunit 2 family.</text>
</comment>
<protein>
    <recommendedName>
        <fullName evidence="9">Cytochrome aa3 subunit 2</fullName>
    </recommendedName>
</protein>
<dbReference type="Gene3D" id="2.60.40.420">
    <property type="entry name" value="Cupredoxins - blue copper proteins"/>
    <property type="match status" value="1"/>
</dbReference>
<evidence type="ECO:0000256" key="4">
    <source>
        <dbReference type="ARBA" id="ARBA00022723"/>
    </source>
</evidence>
<proteinExistence type="inferred from homology"/>
<comment type="caution">
    <text evidence="14">The sequence shown here is derived from an EMBL/GenBank/DDBJ whole genome shotgun (WGS) entry which is preliminary data.</text>
</comment>
<feature type="domain" description="Cytochrome oxidase subunit II copper A binding" evidence="13">
    <location>
        <begin position="69"/>
        <end position="181"/>
    </location>
</feature>
<dbReference type="CDD" id="cd04213">
    <property type="entry name" value="CuRO_CcO_Caa3_II"/>
    <property type="match status" value="1"/>
</dbReference>
<dbReference type="EMBL" id="JBFALK010000010">
    <property type="protein sequence ID" value="MEV0970784.1"/>
    <property type="molecule type" value="Genomic_DNA"/>
</dbReference>
<evidence type="ECO:0000259" key="13">
    <source>
        <dbReference type="PROSITE" id="PS50857"/>
    </source>
</evidence>
<dbReference type="PANTHER" id="PTHR22888:SF9">
    <property type="entry name" value="CYTOCHROME C OXIDASE SUBUNIT 2"/>
    <property type="match status" value="1"/>
</dbReference>
<keyword evidence="4" id="KW-0479">Metal-binding</keyword>
<dbReference type="PANTHER" id="PTHR22888">
    <property type="entry name" value="CYTOCHROME C OXIDASE, SUBUNIT II"/>
    <property type="match status" value="1"/>
</dbReference>
<evidence type="ECO:0000256" key="5">
    <source>
        <dbReference type="ARBA" id="ARBA00022982"/>
    </source>
</evidence>
<evidence type="ECO:0000256" key="7">
    <source>
        <dbReference type="ARBA" id="ARBA00023136"/>
    </source>
</evidence>
<feature type="region of interest" description="Disordered" evidence="11">
    <location>
        <begin position="216"/>
        <end position="250"/>
    </location>
</feature>
<dbReference type="InterPro" id="IPR002429">
    <property type="entry name" value="CcO_II-like_C"/>
</dbReference>
<comment type="subcellular location">
    <subcellularLocation>
        <location evidence="1">Membrane</location>
    </subcellularLocation>
</comment>
<evidence type="ECO:0000256" key="3">
    <source>
        <dbReference type="ARBA" id="ARBA00022448"/>
    </source>
</evidence>
<keyword evidence="5" id="KW-0249">Electron transport</keyword>
<dbReference type="PROSITE" id="PS00078">
    <property type="entry name" value="COX2"/>
    <property type="match status" value="1"/>
</dbReference>
<gene>
    <name evidence="14" type="ORF">AB0I59_19290</name>
</gene>
<dbReference type="InterPro" id="IPR008972">
    <property type="entry name" value="Cupredoxin"/>
</dbReference>
<evidence type="ECO:0000313" key="14">
    <source>
        <dbReference type="EMBL" id="MEV0970784.1"/>
    </source>
</evidence>
<evidence type="ECO:0000256" key="12">
    <source>
        <dbReference type="SAM" id="Phobius"/>
    </source>
</evidence>
<name>A0ABV3GGT7_MICGL</name>
<keyword evidence="7 12" id="KW-0472">Membrane</keyword>
<keyword evidence="12" id="KW-0812">Transmembrane</keyword>
<dbReference type="InterPro" id="IPR034236">
    <property type="entry name" value="CuRO_CcO_Caa3_II"/>
</dbReference>
<dbReference type="Proteomes" id="UP001551675">
    <property type="component" value="Unassembled WGS sequence"/>
</dbReference>
<keyword evidence="3" id="KW-0813">Transport</keyword>
<keyword evidence="15" id="KW-1185">Reference proteome</keyword>
<dbReference type="InterPro" id="IPR045187">
    <property type="entry name" value="CcO_II"/>
</dbReference>
<sequence>MVVAALVAVLIGWVLARRTGPGVRSRSGSGRGFVVTMGVVLPAIVLAFVYAIGLRDLRDLRDLGVPHDPRALVIEVTGHRWWWEARYPASGFVTANEIHVPTGKTVKLRLRTDDVNHSFWVPQLAVKTDLVAGRVNDMWLRAERDGVYRGQCAEYCGIQHGHMAFHVIAQPPAAFASWLTGQSRPAATPPGGAAARGLRVLQSSSCASCHSVRGTTSFRTHGRRCPRAPTPRARRPPAGAVDTPRPTRAR</sequence>
<evidence type="ECO:0000256" key="2">
    <source>
        <dbReference type="ARBA" id="ARBA00007866"/>
    </source>
</evidence>
<evidence type="ECO:0000256" key="9">
    <source>
        <dbReference type="ARBA" id="ARBA00031399"/>
    </source>
</evidence>
<keyword evidence="12" id="KW-1133">Transmembrane helix</keyword>
<evidence type="ECO:0000256" key="8">
    <source>
        <dbReference type="ARBA" id="ARBA00024688"/>
    </source>
</evidence>
<dbReference type="Pfam" id="PF00116">
    <property type="entry name" value="COX2"/>
    <property type="match status" value="1"/>
</dbReference>
<comment type="catalytic activity">
    <reaction evidence="10">
        <text>4 Fe(II)-[cytochrome c] + O2 + 8 H(+)(in) = 4 Fe(III)-[cytochrome c] + 2 H2O + 4 H(+)(out)</text>
        <dbReference type="Rhea" id="RHEA:11436"/>
        <dbReference type="Rhea" id="RHEA-COMP:10350"/>
        <dbReference type="Rhea" id="RHEA-COMP:14399"/>
        <dbReference type="ChEBI" id="CHEBI:15377"/>
        <dbReference type="ChEBI" id="CHEBI:15378"/>
        <dbReference type="ChEBI" id="CHEBI:15379"/>
        <dbReference type="ChEBI" id="CHEBI:29033"/>
        <dbReference type="ChEBI" id="CHEBI:29034"/>
        <dbReference type="EC" id="7.1.1.9"/>
    </reaction>
</comment>
<dbReference type="PROSITE" id="PS50857">
    <property type="entry name" value="COX2_CUA"/>
    <property type="match status" value="1"/>
</dbReference>
<dbReference type="InterPro" id="IPR001505">
    <property type="entry name" value="Copper_CuA"/>
</dbReference>
<keyword evidence="6" id="KW-0186">Copper</keyword>
<evidence type="ECO:0000256" key="1">
    <source>
        <dbReference type="ARBA" id="ARBA00004370"/>
    </source>
</evidence>
<accession>A0ABV3GGT7</accession>
<dbReference type="SUPFAM" id="SSF49503">
    <property type="entry name" value="Cupredoxins"/>
    <property type="match status" value="1"/>
</dbReference>
<comment type="function">
    <text evidence="8">Subunits I and II form the functional core of the enzyme complex. Electrons originating in cytochrome c are transferred via heme a and Cu(A) to the binuclear center formed by heme a3 and Cu(B).</text>
</comment>
<evidence type="ECO:0000313" key="15">
    <source>
        <dbReference type="Proteomes" id="UP001551675"/>
    </source>
</evidence>
<organism evidence="14 15">
    <name type="scientific">Microtetraspora glauca</name>
    <dbReference type="NCBI Taxonomy" id="1996"/>
    <lineage>
        <taxon>Bacteria</taxon>
        <taxon>Bacillati</taxon>
        <taxon>Actinomycetota</taxon>
        <taxon>Actinomycetes</taxon>
        <taxon>Streptosporangiales</taxon>
        <taxon>Streptosporangiaceae</taxon>
        <taxon>Microtetraspora</taxon>
    </lineage>
</organism>
<dbReference type="RefSeq" id="WP_358134824.1">
    <property type="nucleotide sequence ID" value="NZ_JBFALK010000010.1"/>
</dbReference>
<feature type="transmembrane region" description="Helical" evidence="12">
    <location>
        <begin position="32"/>
        <end position="53"/>
    </location>
</feature>
<evidence type="ECO:0000256" key="10">
    <source>
        <dbReference type="ARBA" id="ARBA00047816"/>
    </source>
</evidence>
<evidence type="ECO:0000256" key="11">
    <source>
        <dbReference type="SAM" id="MobiDB-lite"/>
    </source>
</evidence>
<evidence type="ECO:0000256" key="6">
    <source>
        <dbReference type="ARBA" id="ARBA00023008"/>
    </source>
</evidence>